<keyword evidence="7" id="KW-0472">Membrane</keyword>
<evidence type="ECO:0000256" key="7">
    <source>
        <dbReference type="ARBA" id="ARBA00023136"/>
    </source>
</evidence>
<comment type="subcellular location">
    <subcellularLocation>
        <location evidence="1">Cell inner membrane</location>
    </subcellularLocation>
</comment>
<keyword evidence="6" id="KW-0653">Protein transport</keyword>
<reference evidence="8" key="1">
    <citation type="submission" date="2018-05" db="EMBL/GenBank/DDBJ databases">
        <authorList>
            <person name="Lanie J.A."/>
            <person name="Ng W.-L."/>
            <person name="Kazmierczak K.M."/>
            <person name="Andrzejewski T.M."/>
            <person name="Davidsen T.M."/>
            <person name="Wayne K.J."/>
            <person name="Tettelin H."/>
            <person name="Glass J.I."/>
            <person name="Rusch D."/>
            <person name="Podicherti R."/>
            <person name="Tsui H.-C.T."/>
            <person name="Winkler M.E."/>
        </authorList>
    </citation>
    <scope>NUCLEOTIDE SEQUENCE</scope>
</reference>
<evidence type="ECO:0000256" key="4">
    <source>
        <dbReference type="ARBA" id="ARBA00022519"/>
    </source>
</evidence>
<evidence type="ECO:0000256" key="3">
    <source>
        <dbReference type="ARBA" id="ARBA00022475"/>
    </source>
</evidence>
<keyword evidence="4" id="KW-0997">Cell inner membrane</keyword>
<keyword evidence="3" id="KW-1003">Cell membrane</keyword>
<dbReference type="Pfam" id="PF01203">
    <property type="entry name" value="T2SSN"/>
    <property type="match status" value="1"/>
</dbReference>
<keyword evidence="2" id="KW-0813">Transport</keyword>
<name>A0A381T286_9ZZZZ</name>
<evidence type="ECO:0000256" key="5">
    <source>
        <dbReference type="ARBA" id="ARBA00022692"/>
    </source>
</evidence>
<evidence type="ECO:0000256" key="2">
    <source>
        <dbReference type="ARBA" id="ARBA00022448"/>
    </source>
</evidence>
<dbReference type="GO" id="GO:0005886">
    <property type="term" value="C:plasma membrane"/>
    <property type="evidence" value="ECO:0007669"/>
    <property type="project" value="UniProtKB-SubCell"/>
</dbReference>
<evidence type="ECO:0000256" key="1">
    <source>
        <dbReference type="ARBA" id="ARBA00004533"/>
    </source>
</evidence>
<organism evidence="8">
    <name type="scientific">marine metagenome</name>
    <dbReference type="NCBI Taxonomy" id="408172"/>
    <lineage>
        <taxon>unclassified sequences</taxon>
        <taxon>metagenomes</taxon>
        <taxon>ecological metagenomes</taxon>
    </lineage>
</organism>
<dbReference type="InterPro" id="IPR022792">
    <property type="entry name" value="T2SS_protein-GspN"/>
</dbReference>
<dbReference type="AlphaFoldDB" id="A0A381T286"/>
<protein>
    <recommendedName>
        <fullName evidence="9">AsmA-like C-terminal domain-containing protein</fullName>
    </recommendedName>
</protein>
<dbReference type="GO" id="GO:0015628">
    <property type="term" value="P:protein secretion by the type II secretion system"/>
    <property type="evidence" value="ECO:0007669"/>
    <property type="project" value="InterPro"/>
</dbReference>
<proteinExistence type="predicted"/>
<keyword evidence="5" id="KW-0812">Transmembrane</keyword>
<gene>
    <name evidence="8" type="ORF">METZ01_LOCUS63169</name>
</gene>
<accession>A0A381T286</accession>
<sequence>MRGLVSLLDDKNQISTTSIEGFWWKSQLNEIVIDGRLIGNIDLNFSPFSLFKGKFQFDISLSGPELNFNGILGLTFLREIFIQDLALTANPQIKIQSGKPISQNISNIEAYIAYLSFNPKGCTRAKGEGTGQIIDMFGLFSRNLDIAINMKCTKDQLELVFESIPSGVLEGEVLINSDFEYVLEARSQRLSNKIKEISQLNFQKEPSLKISGRLDQLLNSF</sequence>
<dbReference type="GO" id="GO:0015627">
    <property type="term" value="C:type II protein secretion system complex"/>
    <property type="evidence" value="ECO:0007669"/>
    <property type="project" value="InterPro"/>
</dbReference>
<evidence type="ECO:0008006" key="9">
    <source>
        <dbReference type="Google" id="ProtNLM"/>
    </source>
</evidence>
<evidence type="ECO:0000313" key="8">
    <source>
        <dbReference type="EMBL" id="SVA10315.1"/>
    </source>
</evidence>
<evidence type="ECO:0000256" key="6">
    <source>
        <dbReference type="ARBA" id="ARBA00022927"/>
    </source>
</evidence>
<dbReference type="EMBL" id="UINC01003916">
    <property type="protein sequence ID" value="SVA10315.1"/>
    <property type="molecule type" value="Genomic_DNA"/>
</dbReference>